<feature type="domain" description="NADH:quinone oxidoreductase/Mrp antiporter transmembrane" evidence="18">
    <location>
        <begin position="105"/>
        <end position="387"/>
    </location>
</feature>
<evidence type="ECO:0000256" key="12">
    <source>
        <dbReference type="ARBA" id="ARBA00023027"/>
    </source>
</evidence>
<dbReference type="PRINTS" id="PR01437">
    <property type="entry name" value="NUOXDRDTASE4"/>
</dbReference>
<evidence type="ECO:0000256" key="9">
    <source>
        <dbReference type="ARBA" id="ARBA00022967"/>
    </source>
</evidence>
<evidence type="ECO:0000256" key="1">
    <source>
        <dbReference type="ARBA" id="ARBA00003257"/>
    </source>
</evidence>
<organism evidence="20">
    <name type="scientific">Demonax pseudonotabilis</name>
    <dbReference type="NCBI Taxonomy" id="2992285"/>
    <lineage>
        <taxon>Eukaryota</taxon>
        <taxon>Metazoa</taxon>
        <taxon>Ecdysozoa</taxon>
        <taxon>Arthropoda</taxon>
        <taxon>Hexapoda</taxon>
        <taxon>Insecta</taxon>
        <taxon>Pterygota</taxon>
        <taxon>Neoptera</taxon>
        <taxon>Endopterygota</taxon>
        <taxon>Coleoptera</taxon>
        <taxon>Polyphaga</taxon>
        <taxon>Cucujiformia</taxon>
        <taxon>Chrysomeloidea</taxon>
        <taxon>Cerambycidae</taxon>
        <taxon>Cerambycinae</taxon>
        <taxon>Clytini</taxon>
        <taxon>Demonax</taxon>
    </lineage>
</organism>
<reference evidence="20" key="2">
    <citation type="submission" date="2022-07" db="EMBL/GenBank/DDBJ databases">
        <authorList>
            <person name="Chen Z.-T."/>
        </authorList>
    </citation>
    <scope>NUCLEOTIDE SEQUENCE</scope>
</reference>
<dbReference type="GO" id="GO:0042773">
    <property type="term" value="P:ATP synthesis coupled electron transport"/>
    <property type="evidence" value="ECO:0007669"/>
    <property type="project" value="InterPro"/>
</dbReference>
<name>A0A9E7V5V8_9CUCU</name>
<dbReference type="GO" id="GO:0003954">
    <property type="term" value="F:NADH dehydrogenase activity"/>
    <property type="evidence" value="ECO:0007669"/>
    <property type="project" value="TreeGrafter"/>
</dbReference>
<evidence type="ECO:0000256" key="3">
    <source>
        <dbReference type="ARBA" id="ARBA00009025"/>
    </source>
</evidence>
<keyword evidence="6 17" id="KW-0813">Transport</keyword>
<evidence type="ECO:0000259" key="18">
    <source>
        <dbReference type="Pfam" id="PF00361"/>
    </source>
</evidence>
<evidence type="ECO:0000256" key="7">
    <source>
        <dbReference type="ARBA" id="ARBA00022660"/>
    </source>
</evidence>
<dbReference type="PANTHER" id="PTHR43507:SF20">
    <property type="entry name" value="NADH-UBIQUINONE OXIDOREDUCTASE CHAIN 4"/>
    <property type="match status" value="1"/>
</dbReference>
<feature type="transmembrane region" description="Helical" evidence="17">
    <location>
        <begin position="180"/>
        <end position="201"/>
    </location>
</feature>
<dbReference type="GeneID" id="76642069"/>
<feature type="transmembrane region" description="Helical" evidence="17">
    <location>
        <begin position="54"/>
        <end position="74"/>
    </location>
</feature>
<evidence type="ECO:0000256" key="15">
    <source>
        <dbReference type="ARBA" id="ARBA00023136"/>
    </source>
</evidence>
<feature type="transmembrane region" description="Helical" evidence="17">
    <location>
        <begin position="373"/>
        <end position="398"/>
    </location>
</feature>
<evidence type="ECO:0000256" key="5">
    <source>
        <dbReference type="ARBA" id="ARBA00021006"/>
    </source>
</evidence>
<keyword evidence="7 17" id="KW-0679">Respiratory chain</keyword>
<dbReference type="GO" id="GO:0015990">
    <property type="term" value="P:electron transport coupled proton transport"/>
    <property type="evidence" value="ECO:0007669"/>
    <property type="project" value="TreeGrafter"/>
</dbReference>
<dbReference type="RefSeq" id="YP_010563160.1">
    <property type="nucleotide sequence ID" value="NC_068540.1"/>
</dbReference>
<feature type="transmembrane region" description="Helical" evidence="17">
    <location>
        <begin position="109"/>
        <end position="130"/>
    </location>
</feature>
<dbReference type="CTD" id="4538"/>
<feature type="transmembrane region" description="Helical" evidence="17">
    <location>
        <begin position="235"/>
        <end position="258"/>
    </location>
</feature>
<feature type="transmembrane region" description="Helical" evidence="17">
    <location>
        <begin position="137"/>
        <end position="160"/>
    </location>
</feature>
<comment type="function">
    <text evidence="17">Core subunit of the mitochondrial membrane respiratory chain NADH dehydrogenase (Complex I) which catalyzes electron transfer from NADH through the respiratory chain, using ubiquinone as an electron acceptor. Essential for the catalytic activity and assembly of complex I.</text>
</comment>
<keyword evidence="14 17" id="KW-0496">Mitochondrion</keyword>
<keyword evidence="9" id="KW-1278">Translocase</keyword>
<evidence type="ECO:0000256" key="14">
    <source>
        <dbReference type="ARBA" id="ARBA00023128"/>
    </source>
</evidence>
<protein>
    <recommendedName>
        <fullName evidence="5 17">NADH-ubiquinone oxidoreductase chain 4</fullName>
        <ecNumber evidence="4 17">7.1.1.2</ecNumber>
    </recommendedName>
</protein>
<keyword evidence="13 17" id="KW-0830">Ubiquinone</keyword>
<dbReference type="EC" id="7.1.1.2" evidence="4 17"/>
<evidence type="ECO:0000313" key="20">
    <source>
        <dbReference type="EMBL" id="UYX61166.1"/>
    </source>
</evidence>
<dbReference type="EMBL" id="OP096419">
    <property type="protein sequence ID" value="UYX61166.1"/>
    <property type="molecule type" value="Genomic_DNA"/>
</dbReference>
<keyword evidence="11 17" id="KW-1133">Transmembrane helix</keyword>
<evidence type="ECO:0000259" key="19">
    <source>
        <dbReference type="Pfam" id="PF01059"/>
    </source>
</evidence>
<feature type="transmembrane region" description="Helical" evidence="17">
    <location>
        <begin position="208"/>
        <end position="229"/>
    </location>
</feature>
<keyword evidence="10 17" id="KW-0249">Electron transport</keyword>
<evidence type="ECO:0000256" key="2">
    <source>
        <dbReference type="ARBA" id="ARBA00004225"/>
    </source>
</evidence>
<evidence type="ECO:0000256" key="17">
    <source>
        <dbReference type="RuleBase" id="RU003297"/>
    </source>
</evidence>
<feature type="transmembrane region" description="Helical" evidence="17">
    <location>
        <begin position="12"/>
        <end position="34"/>
    </location>
</feature>
<gene>
    <name evidence="20" type="primary">ND4</name>
</gene>
<comment type="similarity">
    <text evidence="3 17">Belongs to the complex I subunit 4 family.</text>
</comment>
<comment type="subcellular location">
    <subcellularLocation>
        <location evidence="2 17">Mitochondrion membrane</location>
        <topology evidence="2 17">Multi-pass membrane protein</topology>
    </subcellularLocation>
</comment>
<dbReference type="InterPro" id="IPR000260">
    <property type="entry name" value="NADH4_N"/>
</dbReference>
<accession>A0A9E7V5V8</accession>
<comment type="function">
    <text evidence="1">Core subunit of the mitochondrial membrane respiratory chain NADH dehydrogenase (Complex I) that is believed to belong to the minimal assembly required for catalysis. Complex I functions in the transfer of electrons from NADH to the respiratory chain. The immediate electron acceptor for the enzyme is believed to be ubiquinone.</text>
</comment>
<proteinExistence type="inferred from homology"/>
<dbReference type="InterPro" id="IPR003918">
    <property type="entry name" value="NADH_UbQ_OxRdtase"/>
</dbReference>
<evidence type="ECO:0000256" key="11">
    <source>
        <dbReference type="ARBA" id="ARBA00022989"/>
    </source>
</evidence>
<evidence type="ECO:0000256" key="10">
    <source>
        <dbReference type="ARBA" id="ARBA00022982"/>
    </source>
</evidence>
<comment type="catalytic activity">
    <reaction evidence="16 17">
        <text>a ubiquinone + NADH + 5 H(+)(in) = a ubiquinol + NAD(+) + 4 H(+)(out)</text>
        <dbReference type="Rhea" id="RHEA:29091"/>
        <dbReference type="Rhea" id="RHEA-COMP:9565"/>
        <dbReference type="Rhea" id="RHEA-COMP:9566"/>
        <dbReference type="ChEBI" id="CHEBI:15378"/>
        <dbReference type="ChEBI" id="CHEBI:16389"/>
        <dbReference type="ChEBI" id="CHEBI:17976"/>
        <dbReference type="ChEBI" id="CHEBI:57540"/>
        <dbReference type="ChEBI" id="CHEBI:57945"/>
        <dbReference type="EC" id="7.1.1.2"/>
    </reaction>
</comment>
<evidence type="ECO:0000256" key="6">
    <source>
        <dbReference type="ARBA" id="ARBA00022448"/>
    </source>
</evidence>
<dbReference type="GO" id="GO:0031966">
    <property type="term" value="C:mitochondrial membrane"/>
    <property type="evidence" value="ECO:0007669"/>
    <property type="project" value="UniProtKB-SubCell"/>
</dbReference>
<dbReference type="InterPro" id="IPR001750">
    <property type="entry name" value="ND/Mrp_TM"/>
</dbReference>
<feature type="transmembrane region" description="Helical" evidence="17">
    <location>
        <begin position="86"/>
        <end position="103"/>
    </location>
</feature>
<dbReference type="GO" id="GO:0008137">
    <property type="term" value="F:NADH dehydrogenase (ubiquinone) activity"/>
    <property type="evidence" value="ECO:0007669"/>
    <property type="project" value="UniProtKB-UniRule"/>
</dbReference>
<evidence type="ECO:0000256" key="13">
    <source>
        <dbReference type="ARBA" id="ARBA00023075"/>
    </source>
</evidence>
<dbReference type="AlphaFoldDB" id="A0A9E7V5V8"/>
<feature type="transmembrane region" description="Helical" evidence="17">
    <location>
        <begin position="270"/>
        <end position="292"/>
    </location>
</feature>
<evidence type="ECO:0000256" key="8">
    <source>
        <dbReference type="ARBA" id="ARBA00022692"/>
    </source>
</evidence>
<evidence type="ECO:0000256" key="16">
    <source>
        <dbReference type="ARBA" id="ARBA00049551"/>
    </source>
</evidence>
<dbReference type="PANTHER" id="PTHR43507">
    <property type="entry name" value="NADH-UBIQUINONE OXIDOREDUCTASE CHAIN 4"/>
    <property type="match status" value="1"/>
</dbReference>
<dbReference type="Pfam" id="PF00361">
    <property type="entry name" value="Proton_antipo_M"/>
    <property type="match status" value="1"/>
</dbReference>
<keyword evidence="12 17" id="KW-0520">NAD</keyword>
<feature type="domain" description="NADH:ubiquinone oxidoreductase chain 4 N-terminal" evidence="19">
    <location>
        <begin position="1"/>
        <end position="101"/>
    </location>
</feature>
<reference evidence="20" key="1">
    <citation type="journal article" date="2022" name="Genes (Basel)">
        <title>Complete Mitochondrial Genomes and Phylogenetic Positions of Two Longicorn Beetles, Anoplophora glabripennis and Demonax pseudonotabilis (Coleoptera: Cerambycidae).</title>
        <authorList>
            <person name="Pu D.Q."/>
            <person name="Liu H.L."/>
            <person name="Wu X.L."/>
            <person name="Chen Z.T."/>
        </authorList>
    </citation>
    <scope>NUCLEOTIDE SEQUENCE</scope>
</reference>
<evidence type="ECO:0000256" key="4">
    <source>
        <dbReference type="ARBA" id="ARBA00012944"/>
    </source>
</evidence>
<keyword evidence="8 17" id="KW-0812">Transmembrane</keyword>
<sequence length="443" mass="51128">MKFMFFMLFMMPLCLMNSFWLVQFSFFLMFFMFLLNFSYNFMYTGISGFFGCDLLSFCLILLSIWICSLMLMASEKIFKLSNYSQVFLLVMLFLMMSLILTFASLNFFVFYLFFEISLIPTLILIIGWGYQPERIEAGLYLLFYTLLVSLPMMISIFYFYKNFYTLDLSLMLNNLNNLYVYMSMIMVFLVKLPMFFVHLWLPKAHVEAPVSGSMILAGIMLKLGGYGLLRVMKMFIFFGLKFSSLFVSISLVGGFFVSLICIRQSDLKSLIAYSSVAHMGLVLGGTMTLNSWGLWGSLMMMLAHGLCSSGLFCLANIVYERLSSRSIYLNKGLLNIIPSFSLWWFLLCSSNMAAPPSLNLLGEILLINSLVSYSFWSMIFLSLLSFFSAVYSLFLYSYSQHGNYYSGLLSINQGLFREFLLLFLHWVPLNLLILSSENLTLWF</sequence>
<dbReference type="GO" id="GO:0048039">
    <property type="term" value="F:ubiquinone binding"/>
    <property type="evidence" value="ECO:0007669"/>
    <property type="project" value="TreeGrafter"/>
</dbReference>
<feature type="transmembrane region" description="Helical" evidence="17">
    <location>
        <begin position="298"/>
        <end position="320"/>
    </location>
</feature>
<geneLocation type="mitochondrion" evidence="20"/>
<keyword evidence="15 17" id="KW-0472">Membrane</keyword>
<dbReference type="Pfam" id="PF01059">
    <property type="entry name" value="Oxidored_q5_N"/>
    <property type="match status" value="1"/>
</dbReference>
<feature type="transmembrane region" description="Helical" evidence="17">
    <location>
        <begin position="332"/>
        <end position="353"/>
    </location>
</feature>